<keyword evidence="4" id="KW-1185">Reference proteome</keyword>
<proteinExistence type="predicted"/>
<evidence type="ECO:0000313" key="3">
    <source>
        <dbReference type="EMBL" id="KAH3707772.1"/>
    </source>
</evidence>
<evidence type="ECO:0000313" key="4">
    <source>
        <dbReference type="Proteomes" id="UP000828390"/>
    </source>
</evidence>
<feature type="domain" description="Macro" evidence="2">
    <location>
        <begin position="287"/>
        <end position="478"/>
    </location>
</feature>
<reference evidence="3" key="2">
    <citation type="submission" date="2020-11" db="EMBL/GenBank/DDBJ databases">
        <authorList>
            <person name="McCartney M.A."/>
            <person name="Auch B."/>
            <person name="Kono T."/>
            <person name="Mallez S."/>
            <person name="Becker A."/>
            <person name="Gohl D.M."/>
            <person name="Silverstein K.A.T."/>
            <person name="Koren S."/>
            <person name="Bechman K.B."/>
            <person name="Herman A."/>
            <person name="Abrahante J.E."/>
            <person name="Garbe J."/>
        </authorList>
    </citation>
    <scope>NUCLEOTIDE SEQUENCE</scope>
    <source>
        <strain evidence="3">Duluth1</strain>
        <tissue evidence="3">Whole animal</tissue>
    </source>
</reference>
<dbReference type="OrthoDB" id="527344at2759"/>
<feature type="compositionally biased region" description="Basic and acidic residues" evidence="1">
    <location>
        <begin position="159"/>
        <end position="186"/>
    </location>
</feature>
<dbReference type="PANTHER" id="PTHR11106:SF111">
    <property type="entry name" value="MACRO DOMAIN-CONTAINING PROTEIN"/>
    <property type="match status" value="1"/>
</dbReference>
<feature type="region of interest" description="Disordered" evidence="1">
    <location>
        <begin position="237"/>
        <end position="270"/>
    </location>
</feature>
<dbReference type="Gene3D" id="3.40.220.10">
    <property type="entry name" value="Leucine Aminopeptidase, subunit E, domain 1"/>
    <property type="match status" value="1"/>
</dbReference>
<accession>A0A9D3YZT8</accession>
<name>A0A9D3YZT8_DREPO</name>
<evidence type="ECO:0000256" key="1">
    <source>
        <dbReference type="SAM" id="MobiDB-lite"/>
    </source>
</evidence>
<dbReference type="PROSITE" id="PS51154">
    <property type="entry name" value="MACRO"/>
    <property type="match status" value="1"/>
</dbReference>
<comment type="caution">
    <text evidence="3">The sequence shown here is derived from an EMBL/GenBank/DDBJ whole genome shotgun (WGS) entry which is preliminary data.</text>
</comment>
<dbReference type="InterPro" id="IPR012677">
    <property type="entry name" value="Nucleotide-bd_a/b_plait_sf"/>
</dbReference>
<feature type="compositionally biased region" description="Polar residues" evidence="1">
    <location>
        <begin position="242"/>
        <end position="266"/>
    </location>
</feature>
<dbReference type="Proteomes" id="UP000828390">
    <property type="component" value="Unassembled WGS sequence"/>
</dbReference>
<gene>
    <name evidence="3" type="ORF">DPMN_067187</name>
</gene>
<dbReference type="SMART" id="SM00506">
    <property type="entry name" value="A1pp"/>
    <property type="match status" value="1"/>
</dbReference>
<dbReference type="EMBL" id="JAIWYP010000014">
    <property type="protein sequence ID" value="KAH3707772.1"/>
    <property type="molecule type" value="Genomic_DNA"/>
</dbReference>
<feature type="region of interest" description="Disordered" evidence="1">
    <location>
        <begin position="159"/>
        <end position="188"/>
    </location>
</feature>
<dbReference type="PANTHER" id="PTHR11106">
    <property type="entry name" value="GANGLIOSIDE INDUCED DIFFERENTIATION ASSOCIATED PROTEIN 2-RELATED"/>
    <property type="match status" value="1"/>
</dbReference>
<organism evidence="3 4">
    <name type="scientific">Dreissena polymorpha</name>
    <name type="common">Zebra mussel</name>
    <name type="synonym">Mytilus polymorpha</name>
    <dbReference type="NCBI Taxonomy" id="45954"/>
    <lineage>
        <taxon>Eukaryota</taxon>
        <taxon>Metazoa</taxon>
        <taxon>Spiralia</taxon>
        <taxon>Lophotrochozoa</taxon>
        <taxon>Mollusca</taxon>
        <taxon>Bivalvia</taxon>
        <taxon>Autobranchia</taxon>
        <taxon>Heteroconchia</taxon>
        <taxon>Euheterodonta</taxon>
        <taxon>Imparidentia</taxon>
        <taxon>Neoheterodontei</taxon>
        <taxon>Myida</taxon>
        <taxon>Dreissenoidea</taxon>
        <taxon>Dreissenidae</taxon>
        <taxon>Dreissena</taxon>
    </lineage>
</organism>
<dbReference type="Pfam" id="PF01661">
    <property type="entry name" value="Macro"/>
    <property type="match status" value="1"/>
</dbReference>
<protein>
    <recommendedName>
        <fullName evidence="2">Macro domain-containing protein</fullName>
    </recommendedName>
</protein>
<reference evidence="3" key="1">
    <citation type="journal article" date="2019" name="bioRxiv">
        <title>The Genome of the Zebra Mussel, Dreissena polymorpha: A Resource for Invasive Species Research.</title>
        <authorList>
            <person name="McCartney M.A."/>
            <person name="Auch B."/>
            <person name="Kono T."/>
            <person name="Mallez S."/>
            <person name="Zhang Y."/>
            <person name="Obille A."/>
            <person name="Becker A."/>
            <person name="Abrahante J.E."/>
            <person name="Garbe J."/>
            <person name="Badalamenti J.P."/>
            <person name="Herman A."/>
            <person name="Mangelson H."/>
            <person name="Liachko I."/>
            <person name="Sullivan S."/>
            <person name="Sone E.D."/>
            <person name="Koren S."/>
            <person name="Silverstein K.A.T."/>
            <person name="Beckman K.B."/>
            <person name="Gohl D.M."/>
        </authorList>
    </citation>
    <scope>NUCLEOTIDE SEQUENCE</scope>
    <source>
        <strain evidence="3">Duluth1</strain>
        <tissue evidence="3">Whole animal</tissue>
    </source>
</reference>
<dbReference type="InterPro" id="IPR043472">
    <property type="entry name" value="Macro_dom-like"/>
</dbReference>
<dbReference type="SUPFAM" id="SSF52949">
    <property type="entry name" value="Macro domain-like"/>
    <property type="match status" value="1"/>
</dbReference>
<dbReference type="InterPro" id="IPR002589">
    <property type="entry name" value="Macro_dom"/>
</dbReference>
<sequence>MSSIQVIYLPSSCSKKDLQVHFANPSNGGGPIKQIYYPLFDNDAVIIFEDQLTAEFVCRHTEHAIKGKGVSVKPYRYPPIYTKLHAELDPTAANIIQADQEIRDEIEHCEGLTLNVKDDVILGITGDWFQLEWVWAKIERFTKEQSHIQRRIQRKIDRTKSLDDSMKSEFHATTKSKHGDDGNRPDDDIDVKMSNPQMYKGIDNHSAAMTEQIRDDDARANANIAKTQTFEFDLQKEVPKKSQASVKAQTTHQKPATHTSQTTSEYNEPGGSAVSVCEIEILGKPGTLLSLDLKYGELKVSVYAGLITMEETDVIVNAAMGPLVNGGGVAWAIASNASPKLQEECDAYVKRHGNVPTSGVMHTVAGGKLSQNVKHVIHAVGPVWDVLNQDDKCMRKLTMTFLNSLKYGNEELRVSSISFPLISSGIFGCPVEVCTRSFLYAIILFGSLYPDAGLTEIHLVNNDENNTGLTVASLREMIQQGSVHLLDKARRIYREFDGIETVVRVAGQKLALDERTKRNDLPIMSDTAVKGHKSESTKLPTDGSKTVEPRPLPPTPNTMMPTKTDKKKK</sequence>
<dbReference type="CDD" id="cd02907">
    <property type="entry name" value="Macro_Af1521_BAL-like"/>
    <property type="match status" value="1"/>
</dbReference>
<evidence type="ECO:0000259" key="2">
    <source>
        <dbReference type="PROSITE" id="PS51154"/>
    </source>
</evidence>
<dbReference type="AlphaFoldDB" id="A0A9D3YZT8"/>
<dbReference type="Pfam" id="PF23085">
    <property type="entry name" value="RRM_PARP14_3"/>
    <property type="match status" value="1"/>
</dbReference>
<feature type="region of interest" description="Disordered" evidence="1">
    <location>
        <begin position="523"/>
        <end position="569"/>
    </location>
</feature>
<dbReference type="Gene3D" id="3.30.70.330">
    <property type="match status" value="1"/>
</dbReference>